<evidence type="ECO:0000256" key="7">
    <source>
        <dbReference type="PROSITE-ProRule" id="PRU00042"/>
    </source>
</evidence>
<dbReference type="Proteomes" id="UP001610335">
    <property type="component" value="Unassembled WGS sequence"/>
</dbReference>
<dbReference type="PROSITE" id="PS00028">
    <property type="entry name" value="ZINC_FINGER_C2H2_1"/>
    <property type="match status" value="2"/>
</dbReference>
<dbReference type="Gene3D" id="3.30.160.60">
    <property type="entry name" value="Classic Zinc Finger"/>
    <property type="match status" value="2"/>
</dbReference>
<feature type="domain" description="C2H2-type" evidence="9">
    <location>
        <begin position="12"/>
        <end position="39"/>
    </location>
</feature>
<gene>
    <name evidence="10" type="ORF">BDW59DRAFT_179915</name>
</gene>
<dbReference type="InterPro" id="IPR013087">
    <property type="entry name" value="Znf_C2H2_type"/>
</dbReference>
<accession>A0ABR4IC95</accession>
<dbReference type="PANTHER" id="PTHR40626">
    <property type="entry name" value="MIP31509P"/>
    <property type="match status" value="1"/>
</dbReference>
<dbReference type="Pfam" id="PF00096">
    <property type="entry name" value="zf-C2H2"/>
    <property type="match status" value="2"/>
</dbReference>
<feature type="domain" description="C2H2-type" evidence="9">
    <location>
        <begin position="40"/>
        <end position="67"/>
    </location>
</feature>
<proteinExistence type="predicted"/>
<keyword evidence="6" id="KW-0539">Nucleus</keyword>
<evidence type="ECO:0000256" key="1">
    <source>
        <dbReference type="ARBA" id="ARBA00004123"/>
    </source>
</evidence>
<dbReference type="PROSITE" id="PS50157">
    <property type="entry name" value="ZINC_FINGER_C2H2_2"/>
    <property type="match status" value="2"/>
</dbReference>
<keyword evidence="5" id="KW-0862">Zinc</keyword>
<protein>
    <recommendedName>
        <fullName evidence="9">C2H2-type domain-containing protein</fullName>
    </recommendedName>
</protein>
<evidence type="ECO:0000256" key="4">
    <source>
        <dbReference type="ARBA" id="ARBA00022771"/>
    </source>
</evidence>
<reference evidence="10 11" key="1">
    <citation type="submission" date="2024-07" db="EMBL/GenBank/DDBJ databases">
        <title>Section-level genome sequencing and comparative genomics of Aspergillus sections Usti and Cavernicolus.</title>
        <authorList>
            <consortium name="Lawrence Berkeley National Laboratory"/>
            <person name="Nybo J.L."/>
            <person name="Vesth T.C."/>
            <person name="Theobald S."/>
            <person name="Frisvad J.C."/>
            <person name="Larsen T.O."/>
            <person name="Kjaerboelling I."/>
            <person name="Rothschild-Mancinelli K."/>
            <person name="Lyhne E.K."/>
            <person name="Kogle M.E."/>
            <person name="Barry K."/>
            <person name="Clum A."/>
            <person name="Na H."/>
            <person name="Ledsgaard L."/>
            <person name="Lin J."/>
            <person name="Lipzen A."/>
            <person name="Kuo A."/>
            <person name="Riley R."/>
            <person name="Mondo S."/>
            <person name="LaButti K."/>
            <person name="Haridas S."/>
            <person name="Pangalinan J."/>
            <person name="Salamov A.A."/>
            <person name="Simmons B.A."/>
            <person name="Magnuson J.K."/>
            <person name="Chen J."/>
            <person name="Drula E."/>
            <person name="Henrissat B."/>
            <person name="Wiebenga A."/>
            <person name="Lubbers R.J."/>
            <person name="Gomes A.C."/>
            <person name="Makela M.R."/>
            <person name="Stajich J."/>
            <person name="Grigoriev I.V."/>
            <person name="Mortensen U.H."/>
            <person name="De vries R.P."/>
            <person name="Baker S.E."/>
            <person name="Andersen M.R."/>
        </authorList>
    </citation>
    <scope>NUCLEOTIDE SEQUENCE [LARGE SCALE GENOMIC DNA]</scope>
    <source>
        <strain evidence="10 11">CBS 600.67</strain>
    </source>
</reference>
<organism evidence="10 11">
    <name type="scientific">Aspergillus cavernicola</name>
    <dbReference type="NCBI Taxonomy" id="176166"/>
    <lineage>
        <taxon>Eukaryota</taxon>
        <taxon>Fungi</taxon>
        <taxon>Dikarya</taxon>
        <taxon>Ascomycota</taxon>
        <taxon>Pezizomycotina</taxon>
        <taxon>Eurotiomycetes</taxon>
        <taxon>Eurotiomycetidae</taxon>
        <taxon>Eurotiales</taxon>
        <taxon>Aspergillaceae</taxon>
        <taxon>Aspergillus</taxon>
        <taxon>Aspergillus subgen. Nidulantes</taxon>
    </lineage>
</organism>
<feature type="compositionally biased region" description="Polar residues" evidence="8">
    <location>
        <begin position="74"/>
        <end position="94"/>
    </location>
</feature>
<evidence type="ECO:0000313" key="11">
    <source>
        <dbReference type="Proteomes" id="UP001610335"/>
    </source>
</evidence>
<evidence type="ECO:0000256" key="8">
    <source>
        <dbReference type="SAM" id="MobiDB-lite"/>
    </source>
</evidence>
<evidence type="ECO:0000259" key="9">
    <source>
        <dbReference type="PROSITE" id="PS50157"/>
    </source>
</evidence>
<dbReference type="PANTHER" id="PTHR40626:SF11">
    <property type="entry name" value="ZINC FINGER PROTEIN YPR022C"/>
    <property type="match status" value="1"/>
</dbReference>
<dbReference type="InterPro" id="IPR036236">
    <property type="entry name" value="Znf_C2H2_sf"/>
</dbReference>
<comment type="subcellular location">
    <subcellularLocation>
        <location evidence="1">Nucleus</location>
    </subcellularLocation>
</comment>
<name>A0ABR4IC95_9EURO</name>
<evidence type="ECO:0000256" key="2">
    <source>
        <dbReference type="ARBA" id="ARBA00022723"/>
    </source>
</evidence>
<evidence type="ECO:0000256" key="3">
    <source>
        <dbReference type="ARBA" id="ARBA00022737"/>
    </source>
</evidence>
<evidence type="ECO:0000256" key="5">
    <source>
        <dbReference type="ARBA" id="ARBA00022833"/>
    </source>
</evidence>
<sequence>MPNNSFQTRRQRLCPWCPKSFSKEEHLTRHVRTHTKEKPFICTVCNKPFGRHDSLLRHIRSHKPGDSLSPRGANASSSDTMNLDMQSPAGNSHTRPVPDLGVSQGFEHRRSMEELSSMETTVDPTFAGILTDHRSPRENIEHAYSSAWLNTVSGPSQQNAEHQISEAGPPLVGSNPNSDWVFNFVPETPAWLAQEDFDLDALNSAVMASANQLLPSDPGPTANELAAQHIETLGRNMSLPMEDAVQREWFTYTGSSKSGYITPDIGSEQTQVDETYRANLAVKLQHHVPIFPLPSTDFLNMCIQTYFTKFHPLFPVIHAPTFRPSANRSLLLLSICSIGSLIVGLSHAKAQGVKIFETLNKAILSSWESIMSGRGAGVTPMIQAALIGQTFGLLSGRQKDLFIAQTFHGTLVAWARRYQMFKSRKASDSISLEEISHHPQSAWRTWAQAEEQNRIAAALHIHDVEMAELFVTDPYLRHSSPKRPFLCDDELWAATTAEEWSKLMTHRLTSLQAVDYDNASPKTTSRLHAYLELEGIAASILESRSLEFGSDILQEPADYVTPTLIRFYMFHIKPYQKEYDQFCLLALWHSIFISISTNIDYLELAIGKEGSRQANSPLITEYLRTWANSPNGQRAALHAALILSHLEQLPLATEPPIHVPRVIFRAAIAWYCYTKYQPTSEQSQQQTTRILQFPELKEMNVNCQKVLFEAKGSRSGRSAMAESSTFCGLVDLLQRMGHWGLSMRLAGILRLLLPDIDEEERQRNYLPRYGDTI</sequence>
<dbReference type="SMART" id="SM00355">
    <property type="entry name" value="ZnF_C2H2"/>
    <property type="match status" value="2"/>
</dbReference>
<dbReference type="EMBL" id="JBFXLS010000037">
    <property type="protein sequence ID" value="KAL2825361.1"/>
    <property type="molecule type" value="Genomic_DNA"/>
</dbReference>
<feature type="region of interest" description="Disordered" evidence="8">
    <location>
        <begin position="60"/>
        <end position="102"/>
    </location>
</feature>
<evidence type="ECO:0000256" key="6">
    <source>
        <dbReference type="ARBA" id="ARBA00023242"/>
    </source>
</evidence>
<comment type="caution">
    <text evidence="10">The sequence shown here is derived from an EMBL/GenBank/DDBJ whole genome shotgun (WGS) entry which is preliminary data.</text>
</comment>
<keyword evidence="2" id="KW-0479">Metal-binding</keyword>
<keyword evidence="4 7" id="KW-0863">Zinc-finger</keyword>
<dbReference type="SUPFAM" id="SSF57667">
    <property type="entry name" value="beta-beta-alpha zinc fingers"/>
    <property type="match status" value="1"/>
</dbReference>
<keyword evidence="11" id="KW-1185">Reference proteome</keyword>
<dbReference type="CDD" id="cd12148">
    <property type="entry name" value="fungal_TF_MHR"/>
    <property type="match status" value="1"/>
</dbReference>
<dbReference type="InterPro" id="IPR051059">
    <property type="entry name" value="VerF-like"/>
</dbReference>
<dbReference type="InterPro" id="IPR007219">
    <property type="entry name" value="XnlR_reg_dom"/>
</dbReference>
<evidence type="ECO:0000313" key="10">
    <source>
        <dbReference type="EMBL" id="KAL2825361.1"/>
    </source>
</evidence>
<dbReference type="Pfam" id="PF04082">
    <property type="entry name" value="Fungal_trans"/>
    <property type="match status" value="1"/>
</dbReference>
<keyword evidence="3" id="KW-0677">Repeat</keyword>